<protein>
    <recommendedName>
        <fullName evidence="4">PGG domain-containing protein</fullName>
    </recommendedName>
</protein>
<dbReference type="InterPro" id="IPR036770">
    <property type="entry name" value="Ankyrin_rpt-contain_sf"/>
</dbReference>
<feature type="compositionally biased region" description="Polar residues" evidence="1">
    <location>
        <begin position="121"/>
        <end position="138"/>
    </location>
</feature>
<proteinExistence type="predicted"/>
<accession>A0ABP0W9J5</accession>
<reference evidence="2" key="1">
    <citation type="submission" date="2024-02" db="EMBL/GenBank/DDBJ databases">
        <authorList>
            <consortium name="ELIXIR-Norway"/>
            <consortium name="Elixir Norway"/>
        </authorList>
    </citation>
    <scope>NUCLEOTIDE SEQUENCE</scope>
</reference>
<name>A0ABP0W9J5_9BRYO</name>
<feature type="region of interest" description="Disordered" evidence="1">
    <location>
        <begin position="110"/>
        <end position="138"/>
    </location>
</feature>
<gene>
    <name evidence="2" type="ORF">CSSPJE1EN1_LOCUS8959</name>
</gene>
<keyword evidence="3" id="KW-1185">Reference proteome</keyword>
<evidence type="ECO:0000313" key="3">
    <source>
        <dbReference type="Proteomes" id="UP001497444"/>
    </source>
</evidence>
<sequence>MEEPFREAAQGSEWCAALKTRDCKKLLELLVQQPDLWRDIDSNRRTVLHVAVIQACSKLVAEVLKSVNQSPNAPSYRRKLLDARDKSLCNAGVYQLARIVGNKDIIRRTDKASGEPPAQQARKTTNEPPAQQARKTTNQLADEVCDIISKIMRSGRIGSRLEQQFEVDVDYNFLDNSKRRMCTLHVACKANEWDFIYKVISRTKAKSNAHVQELFKLKDPQGRTLLHVAVEEDGFHDKDLDRNMAGLVGRALEILEEPPGDDECVKNCVNAQDSAGRTPLHRAVANKHAGRKIIKTLVNHRMTDVNELWKGGDETVTGSVTALHLAVLHNNLDAAKALLKKEETRGDLKCNLYIKGSGIPNRDSTEPKLSEPGWTALELATTMGQVHMVGTLLETQMIRRTRRPWDVGRKTRRTRRPWDVGRCIHLAAARGDPQCLQLLIEHALRFGQGDYVRKIVDGFAPLHFAVHASHPKSEQGDKINHFLTFYNYVNVYGLEQMGVEKREIGNMENRNDLTSRRYGGKKACANLLLQAGANIWQRDEDRQLMADPGMEAPDEDRHWWYEKLAKKTSDAKIKLNAGGTATAVVAALIASASFSSHLSPPISYDQLSPPIASDHVLITKGDRWTLLLYWDDFLLSAAVEFVYFHKKLNASLRGTP</sequence>
<dbReference type="PANTHER" id="PTHR24121">
    <property type="entry name" value="NO MECHANORECEPTOR POTENTIAL C, ISOFORM D-RELATED"/>
    <property type="match status" value="1"/>
</dbReference>
<dbReference type="Proteomes" id="UP001497444">
    <property type="component" value="Chromosome 15"/>
</dbReference>
<evidence type="ECO:0000313" key="2">
    <source>
        <dbReference type="EMBL" id="CAK9263481.1"/>
    </source>
</evidence>
<dbReference type="SMART" id="SM00248">
    <property type="entry name" value="ANK"/>
    <property type="match status" value="7"/>
</dbReference>
<evidence type="ECO:0008006" key="4">
    <source>
        <dbReference type="Google" id="ProtNLM"/>
    </source>
</evidence>
<dbReference type="EMBL" id="OZ020110">
    <property type="protein sequence ID" value="CAK9263481.1"/>
    <property type="molecule type" value="Genomic_DNA"/>
</dbReference>
<evidence type="ECO:0000256" key="1">
    <source>
        <dbReference type="SAM" id="MobiDB-lite"/>
    </source>
</evidence>
<dbReference type="SUPFAM" id="SSF48403">
    <property type="entry name" value="Ankyrin repeat"/>
    <property type="match status" value="1"/>
</dbReference>
<dbReference type="PANTHER" id="PTHR24121:SF23">
    <property type="entry name" value="NO MECHANORECEPTOR POTENTIAL C, ISOFORM H"/>
    <property type="match status" value="1"/>
</dbReference>
<dbReference type="InterPro" id="IPR002110">
    <property type="entry name" value="Ankyrin_rpt"/>
</dbReference>
<dbReference type="Pfam" id="PF12796">
    <property type="entry name" value="Ank_2"/>
    <property type="match status" value="1"/>
</dbReference>
<dbReference type="Gene3D" id="1.25.40.20">
    <property type="entry name" value="Ankyrin repeat-containing domain"/>
    <property type="match status" value="3"/>
</dbReference>
<organism evidence="2 3">
    <name type="scientific">Sphagnum jensenii</name>
    <dbReference type="NCBI Taxonomy" id="128206"/>
    <lineage>
        <taxon>Eukaryota</taxon>
        <taxon>Viridiplantae</taxon>
        <taxon>Streptophyta</taxon>
        <taxon>Embryophyta</taxon>
        <taxon>Bryophyta</taxon>
        <taxon>Sphagnophytina</taxon>
        <taxon>Sphagnopsida</taxon>
        <taxon>Sphagnales</taxon>
        <taxon>Sphagnaceae</taxon>
        <taxon>Sphagnum</taxon>
    </lineage>
</organism>